<comment type="similarity">
    <text evidence="2">Belongs to the bacterial solute-binding protein 5 family.</text>
</comment>
<accession>A0A0U3WJZ7</accession>
<dbReference type="STRING" id="1472767.AOX59_17095"/>
<evidence type="ECO:0000256" key="1">
    <source>
        <dbReference type="ARBA" id="ARBA00004193"/>
    </source>
</evidence>
<dbReference type="InterPro" id="IPR030678">
    <property type="entry name" value="Peptide/Ni-bd"/>
</dbReference>
<dbReference type="GO" id="GO:0030288">
    <property type="term" value="C:outer membrane-bounded periplasmic space"/>
    <property type="evidence" value="ECO:0007669"/>
    <property type="project" value="UniProtKB-ARBA"/>
</dbReference>
<dbReference type="SUPFAM" id="SSF53850">
    <property type="entry name" value="Periplasmic binding protein-like II"/>
    <property type="match status" value="1"/>
</dbReference>
<dbReference type="Proteomes" id="UP000050331">
    <property type="component" value="Chromosome"/>
</dbReference>
<keyword evidence="6" id="KW-0564">Palmitate</keyword>
<keyword evidence="10" id="KW-1185">Reference proteome</keyword>
<dbReference type="Gene3D" id="3.90.76.10">
    <property type="entry name" value="Dipeptide-binding Protein, Domain 1"/>
    <property type="match status" value="1"/>
</dbReference>
<dbReference type="KEGG" id="lao:AOX59_17095"/>
<dbReference type="GO" id="GO:0015833">
    <property type="term" value="P:peptide transport"/>
    <property type="evidence" value="ECO:0007669"/>
    <property type="project" value="UniProtKB-KW"/>
</dbReference>
<dbReference type="Gene3D" id="3.40.190.10">
    <property type="entry name" value="Periplasmic binding protein-like II"/>
    <property type="match status" value="1"/>
</dbReference>
<dbReference type="GO" id="GO:1904680">
    <property type="term" value="F:peptide transmembrane transporter activity"/>
    <property type="evidence" value="ECO:0007669"/>
    <property type="project" value="TreeGrafter"/>
</dbReference>
<organism evidence="9 10">
    <name type="scientific">Lentibacillus amyloliquefaciens</name>
    <dbReference type="NCBI Taxonomy" id="1472767"/>
    <lineage>
        <taxon>Bacteria</taxon>
        <taxon>Bacillati</taxon>
        <taxon>Bacillota</taxon>
        <taxon>Bacilli</taxon>
        <taxon>Bacillales</taxon>
        <taxon>Bacillaceae</taxon>
        <taxon>Lentibacillus</taxon>
    </lineage>
</organism>
<dbReference type="GO" id="GO:0043190">
    <property type="term" value="C:ATP-binding cassette (ABC) transporter complex"/>
    <property type="evidence" value="ECO:0007669"/>
    <property type="project" value="InterPro"/>
</dbReference>
<dbReference type="PIRSF" id="PIRSF002741">
    <property type="entry name" value="MppA"/>
    <property type="match status" value="1"/>
</dbReference>
<keyword evidence="4" id="KW-0732">Signal</keyword>
<dbReference type="CDD" id="cd08504">
    <property type="entry name" value="PBP2_OppA"/>
    <property type="match status" value="1"/>
</dbReference>
<evidence type="ECO:0000313" key="9">
    <source>
        <dbReference type="EMBL" id="ALX50143.1"/>
    </source>
</evidence>
<dbReference type="PANTHER" id="PTHR30290">
    <property type="entry name" value="PERIPLASMIC BINDING COMPONENT OF ABC TRANSPORTER"/>
    <property type="match status" value="1"/>
</dbReference>
<dbReference type="OrthoDB" id="9801912at2"/>
<keyword evidence="3" id="KW-0813">Transport</keyword>
<comment type="subcellular location">
    <subcellularLocation>
        <location evidence="1">Cell membrane</location>
        <topology evidence="1">Lipid-anchor</topology>
    </subcellularLocation>
</comment>
<evidence type="ECO:0000256" key="3">
    <source>
        <dbReference type="ARBA" id="ARBA00022448"/>
    </source>
</evidence>
<reference evidence="9 10" key="1">
    <citation type="submission" date="2016-01" db="EMBL/GenBank/DDBJ databases">
        <title>Complete genome sequence of strain Lentibacillus amyloliquefaciens LAM0015T isolated from saline sediment.</title>
        <authorList>
            <person name="Wang J.-L."/>
            <person name="He M.-X."/>
        </authorList>
    </citation>
    <scope>NUCLEOTIDE SEQUENCE [LARGE SCALE GENOMIC DNA]</scope>
    <source>
        <strain evidence="9 10">LAM0015</strain>
    </source>
</reference>
<dbReference type="PROSITE" id="PS51257">
    <property type="entry name" value="PROKAR_LIPOPROTEIN"/>
    <property type="match status" value="1"/>
</dbReference>
<evidence type="ECO:0000256" key="7">
    <source>
        <dbReference type="ARBA" id="ARBA00023288"/>
    </source>
</evidence>
<evidence type="ECO:0000256" key="2">
    <source>
        <dbReference type="ARBA" id="ARBA00005695"/>
    </source>
</evidence>
<sequence>MPYIRNFLFILLLFLLVLTACSGEGQEETASEADTGETEEKVVQLSASGEIPGLNPTMADNNMSFNVINQVFEGLYRLDKEGEPQLAMAASEPEVSDDNRVYTFEIREDATWSDGSPVTADDFEYAWKKAVNPETGAAYGPQFEEIVAGASEILKGDKPVDELGVEALDEKTLKVTLEEPVPYFKDLLTTAIFFPQPKAFIKEQGEQYATDSEHTLYNGPFVLENWNGTGNTWTYAKNDQYWDKGSVNVDKIEVNVVKDTQTAVDLYENDQLDRVDLTGDFVDQYASNDEYHTFLTGGVRFLKMNQGKKGESTDLANLNIRKALNMALDRDVIVNDILNNGSQVLYGTVPRGVSENPETGEDFREENGALIQSDVDQAKEHFQQGLEELDKEELEFVLTTSDSSSNKTIAENLKYQWESNLPGLTITIQNVPPEQSVDANVNQEYELILTGWSGDYQDPMTYLNLFITDSPGNHTGYSDEEYDELVLKSKSSLADEPMERWNALLEAERKLIEESAVLVPLYQTGTACLQKDNVKNIINYKVSADNYKWVDVEE</sequence>
<evidence type="ECO:0000256" key="5">
    <source>
        <dbReference type="ARBA" id="ARBA00022856"/>
    </source>
</evidence>
<evidence type="ECO:0000259" key="8">
    <source>
        <dbReference type="Pfam" id="PF00496"/>
    </source>
</evidence>
<dbReference type="PANTHER" id="PTHR30290:SF10">
    <property type="entry name" value="PERIPLASMIC OLIGOPEPTIDE-BINDING PROTEIN-RELATED"/>
    <property type="match status" value="1"/>
</dbReference>
<evidence type="ECO:0000256" key="4">
    <source>
        <dbReference type="ARBA" id="ARBA00022729"/>
    </source>
</evidence>
<keyword evidence="7" id="KW-0449">Lipoprotein</keyword>
<keyword evidence="5" id="KW-0653">Protein transport</keyword>
<dbReference type="InterPro" id="IPR039424">
    <property type="entry name" value="SBP_5"/>
</dbReference>
<dbReference type="Pfam" id="PF00496">
    <property type="entry name" value="SBP_bac_5"/>
    <property type="match status" value="1"/>
</dbReference>
<dbReference type="FunFam" id="3.90.76.10:FF:000001">
    <property type="entry name" value="Oligopeptide ABC transporter substrate-binding protein"/>
    <property type="match status" value="1"/>
</dbReference>
<evidence type="ECO:0000256" key="6">
    <source>
        <dbReference type="ARBA" id="ARBA00023139"/>
    </source>
</evidence>
<keyword evidence="5" id="KW-0571">Peptide transport</keyword>
<proteinExistence type="inferred from homology"/>
<name>A0A0U3WJZ7_9BACI</name>
<dbReference type="Gene3D" id="3.10.105.10">
    <property type="entry name" value="Dipeptide-binding Protein, Domain 3"/>
    <property type="match status" value="1"/>
</dbReference>
<evidence type="ECO:0000313" key="10">
    <source>
        <dbReference type="Proteomes" id="UP000050331"/>
    </source>
</evidence>
<protein>
    <submittedName>
        <fullName evidence="9">Peptide ABC transporter substrate-binding protein</fullName>
    </submittedName>
</protein>
<dbReference type="FunFam" id="3.10.105.10:FF:000001">
    <property type="entry name" value="Oligopeptide ABC transporter, oligopeptide-binding protein"/>
    <property type="match status" value="1"/>
</dbReference>
<dbReference type="EMBL" id="CP013862">
    <property type="protein sequence ID" value="ALX50143.1"/>
    <property type="molecule type" value="Genomic_DNA"/>
</dbReference>
<gene>
    <name evidence="9" type="ORF">AOX59_17095</name>
</gene>
<feature type="domain" description="Solute-binding protein family 5" evidence="8">
    <location>
        <begin position="84"/>
        <end position="471"/>
    </location>
</feature>
<dbReference type="RefSeq" id="WP_068447342.1">
    <property type="nucleotide sequence ID" value="NZ_CP013862.1"/>
</dbReference>
<dbReference type="AlphaFoldDB" id="A0A0U3WJZ7"/>
<dbReference type="InterPro" id="IPR000914">
    <property type="entry name" value="SBP_5_dom"/>
</dbReference>